<reference evidence="2" key="1">
    <citation type="submission" date="2022-01" db="EMBL/GenBank/DDBJ databases">
        <authorList>
            <person name="King R."/>
        </authorList>
    </citation>
    <scope>NUCLEOTIDE SEQUENCE</scope>
</reference>
<dbReference type="PANTHER" id="PTHR10773:SF19">
    <property type="match status" value="1"/>
</dbReference>
<feature type="compositionally biased region" description="Polar residues" evidence="1">
    <location>
        <begin position="139"/>
        <end position="152"/>
    </location>
</feature>
<organism evidence="2 3">
    <name type="scientific">Psylliodes chrysocephalus</name>
    <dbReference type="NCBI Taxonomy" id="3402493"/>
    <lineage>
        <taxon>Eukaryota</taxon>
        <taxon>Metazoa</taxon>
        <taxon>Ecdysozoa</taxon>
        <taxon>Arthropoda</taxon>
        <taxon>Hexapoda</taxon>
        <taxon>Insecta</taxon>
        <taxon>Pterygota</taxon>
        <taxon>Neoptera</taxon>
        <taxon>Endopterygota</taxon>
        <taxon>Coleoptera</taxon>
        <taxon>Polyphaga</taxon>
        <taxon>Cucujiformia</taxon>
        <taxon>Chrysomeloidea</taxon>
        <taxon>Chrysomelidae</taxon>
        <taxon>Galerucinae</taxon>
        <taxon>Alticini</taxon>
        <taxon>Psylliodes</taxon>
    </lineage>
</organism>
<evidence type="ECO:0000256" key="1">
    <source>
        <dbReference type="SAM" id="MobiDB-lite"/>
    </source>
</evidence>
<evidence type="ECO:0000313" key="3">
    <source>
        <dbReference type="Proteomes" id="UP001153636"/>
    </source>
</evidence>
<protein>
    <submittedName>
        <fullName evidence="2">Uncharacterized protein</fullName>
    </submittedName>
</protein>
<sequence length="604" mass="70077">MSARNRRMVQECIERERNKTLPTSPVDISDPAYKIQENTQDSDVKKATLENKCDSVVEYGRTEERQEIMSIENFPCEVNQIGGSPQIIENQNTIIDMLASSNAQLLDISYNFVDHSKFNLPGCSFTDFTPNDSASAQMICGSSSNHTTTAPRNDSKEPSENEDISENDLYEDSGSSYVPDNEACSDEDDFDVEAHSSNSEAIQIEEEHNSTNNDEIKKGKKRLRQENKWKRNIIKKKRMGGQIYKSSKTKIDIKKRKIREACINCRVKCSEKISEAQRTKVHEEFWNEDISIDQKRQFLCLSILQIPVSRVRQRTFSREGKRLYTLKYYFLIDGEKIQVCRKYFLNTLDISQTFVRFALQKRQSSGMVECDKRGKQPSVNKIKDEDKNTIRQHIMSFPCEESHYSRRRTAKKYLGSHLNISTMYKLYREQRQLENIHPEDIPKQWIYSQIFNTEFNLAFAPPANDTFDACDEFVVNLRQAGSPIEREKIQTDYDSHLNEADKRYELKKQDKQLALDKPEEIVLMIDLQKCLPCPKLSNAQSFYSLKLWCFNYTIYDSSNKKANCLIWDESIAGRGGNEMASCLMSYINSISKTILTWRWIVSTP</sequence>
<dbReference type="EMBL" id="OV651814">
    <property type="protein sequence ID" value="CAH1106568.1"/>
    <property type="molecule type" value="Genomic_DNA"/>
</dbReference>
<accession>A0A9P0CU41</accession>
<dbReference type="OrthoDB" id="8045193at2759"/>
<feature type="region of interest" description="Disordered" evidence="1">
    <location>
        <begin position="139"/>
        <end position="217"/>
    </location>
</feature>
<dbReference type="Proteomes" id="UP001153636">
    <property type="component" value="Chromosome 2"/>
</dbReference>
<name>A0A9P0CU41_9CUCU</name>
<evidence type="ECO:0000313" key="2">
    <source>
        <dbReference type="EMBL" id="CAH1106568.1"/>
    </source>
</evidence>
<feature type="compositionally biased region" description="Acidic residues" evidence="1">
    <location>
        <begin position="160"/>
        <end position="171"/>
    </location>
</feature>
<dbReference type="AlphaFoldDB" id="A0A9P0CU41"/>
<feature type="compositionally biased region" description="Basic and acidic residues" evidence="1">
    <location>
        <begin position="205"/>
        <end position="217"/>
    </location>
</feature>
<keyword evidence="3" id="KW-1185">Reference proteome</keyword>
<proteinExistence type="predicted"/>
<gene>
    <name evidence="2" type="ORF">PSYICH_LOCUS7163</name>
</gene>
<dbReference type="PANTHER" id="PTHR10773">
    <property type="entry name" value="DNA-DIRECTED RNA POLYMERASES I, II, AND III SUBUNIT RPABC2"/>
    <property type="match status" value="1"/>
</dbReference>